<evidence type="ECO:0000313" key="1">
    <source>
        <dbReference type="EMBL" id="KCZ71265.1"/>
    </source>
</evidence>
<name>A0A062V794_9EURY</name>
<gene>
    <name evidence="1" type="ORF">ANME2D_02467</name>
</gene>
<proteinExistence type="predicted"/>
<dbReference type="PATRIC" id="fig|1392998.3.peg.2459"/>
<evidence type="ECO:0000313" key="2">
    <source>
        <dbReference type="Proteomes" id="UP000027153"/>
    </source>
</evidence>
<dbReference type="EMBL" id="JMIY01000006">
    <property type="protein sequence ID" value="KCZ71265.1"/>
    <property type="molecule type" value="Genomic_DNA"/>
</dbReference>
<protein>
    <recommendedName>
        <fullName evidence="3">DNA methylase</fullName>
    </recommendedName>
</protein>
<dbReference type="Proteomes" id="UP000027153">
    <property type="component" value="Unassembled WGS sequence"/>
</dbReference>
<dbReference type="RefSeq" id="WP_048092025.1">
    <property type="nucleotide sequence ID" value="NZ_JMIY01000006.1"/>
</dbReference>
<comment type="caution">
    <text evidence="1">The sequence shown here is derived from an EMBL/GenBank/DDBJ whole genome shotgun (WGS) entry which is preliminary data.</text>
</comment>
<sequence>MAISHSHKFGQIIGDMIEASIEPILVRFARSHDLYLDKKCFRTARAGKKVTWEDKFGNGHDLDYVLEKGGSENSIGTPVAFIEIAWRRYTKHSRNKVQEIQGAILPLAVTYQEYAPFCGAILAGVFTEGALTQLHSQGFTVLYLEYNTVVESFRTVGIDADFDEDTPEDEFAEKVDKWERLDVSGHKRVAAKLVELNSEKIDEFVEKLDKAVKRQITLVLVIPLHGKPFEWPTIEKAIDFIKNYNEKENSTPVIRYEVEIRYNNGDVIKGIFTEKGRAIQFLRGYEPTIKPPSTPKTLDDW</sequence>
<reference evidence="1 2" key="1">
    <citation type="journal article" date="2013" name="Nature">
        <title>Anaerobic oxidation of methane coupled to nitrate reduction in a novel archaeal lineage.</title>
        <authorList>
            <person name="Haroon M.F."/>
            <person name="Hu S."/>
            <person name="Shi Y."/>
            <person name="Imelfort M."/>
            <person name="Keller J."/>
            <person name="Hugenholtz P."/>
            <person name="Yuan Z."/>
            <person name="Tyson G.W."/>
        </authorList>
    </citation>
    <scope>NUCLEOTIDE SEQUENCE [LARGE SCALE GENOMIC DNA]</scope>
    <source>
        <strain evidence="1 2">ANME-2d</strain>
    </source>
</reference>
<organism evidence="1 2">
    <name type="scientific">Candidatus Methanoperedens nitratireducens</name>
    <dbReference type="NCBI Taxonomy" id="1392998"/>
    <lineage>
        <taxon>Archaea</taxon>
        <taxon>Methanobacteriati</taxon>
        <taxon>Methanobacteriota</taxon>
        <taxon>Stenosarchaea group</taxon>
        <taxon>Methanomicrobia</taxon>
        <taxon>Methanosarcinales</taxon>
        <taxon>ANME-2 cluster</taxon>
        <taxon>Candidatus Methanoperedentaceae</taxon>
        <taxon>Candidatus Methanoperedens</taxon>
    </lineage>
</organism>
<accession>A0A062V794</accession>
<evidence type="ECO:0008006" key="3">
    <source>
        <dbReference type="Google" id="ProtNLM"/>
    </source>
</evidence>
<keyword evidence="2" id="KW-1185">Reference proteome</keyword>
<dbReference type="AlphaFoldDB" id="A0A062V794"/>